<feature type="transmembrane region" description="Helical" evidence="7">
    <location>
        <begin position="152"/>
        <end position="172"/>
    </location>
</feature>
<evidence type="ECO:0000256" key="1">
    <source>
        <dbReference type="ARBA" id="ARBA00004141"/>
    </source>
</evidence>
<keyword evidence="2 7" id="KW-0812">Transmembrane</keyword>
<feature type="domain" description="ResB-like" evidence="8">
    <location>
        <begin position="97"/>
        <end position="383"/>
    </location>
</feature>
<dbReference type="HAMAP" id="MF_01392">
    <property type="entry name" value="CytC_Ccs1"/>
    <property type="match status" value="1"/>
</dbReference>
<feature type="region of interest" description="Disordered" evidence="6">
    <location>
        <begin position="548"/>
        <end position="614"/>
    </location>
</feature>
<evidence type="ECO:0000313" key="9">
    <source>
        <dbReference type="EMBL" id="CAL5224672.1"/>
    </source>
</evidence>
<evidence type="ECO:0000256" key="4">
    <source>
        <dbReference type="ARBA" id="ARBA00022989"/>
    </source>
</evidence>
<feature type="region of interest" description="Disordered" evidence="6">
    <location>
        <begin position="44"/>
        <end position="78"/>
    </location>
</feature>
<dbReference type="InterPro" id="IPR023494">
    <property type="entry name" value="Cyt_c_bgen_Ccs1/CcsB/ResB"/>
</dbReference>
<evidence type="ECO:0000256" key="3">
    <source>
        <dbReference type="ARBA" id="ARBA00022748"/>
    </source>
</evidence>
<dbReference type="Proteomes" id="UP001497392">
    <property type="component" value="Unassembled WGS sequence"/>
</dbReference>
<reference evidence="9 10" key="1">
    <citation type="submission" date="2024-06" db="EMBL/GenBank/DDBJ databases">
        <authorList>
            <person name="Kraege A."/>
            <person name="Thomma B."/>
        </authorList>
    </citation>
    <scope>NUCLEOTIDE SEQUENCE [LARGE SCALE GENOMIC DNA]</scope>
</reference>
<dbReference type="PANTHER" id="PTHR31566">
    <property type="entry name" value="CYTOCHROME C BIOGENESIS PROTEIN CCS1, CHLOROPLASTIC"/>
    <property type="match status" value="1"/>
</dbReference>
<dbReference type="EMBL" id="CAXHTA020000011">
    <property type="protein sequence ID" value="CAL5224672.1"/>
    <property type="molecule type" value="Genomic_DNA"/>
</dbReference>
<organism evidence="9 10">
    <name type="scientific">Coccomyxa viridis</name>
    <dbReference type="NCBI Taxonomy" id="1274662"/>
    <lineage>
        <taxon>Eukaryota</taxon>
        <taxon>Viridiplantae</taxon>
        <taxon>Chlorophyta</taxon>
        <taxon>core chlorophytes</taxon>
        <taxon>Trebouxiophyceae</taxon>
        <taxon>Trebouxiophyceae incertae sedis</taxon>
        <taxon>Coccomyxaceae</taxon>
        <taxon>Coccomyxa</taxon>
    </lineage>
</organism>
<keyword evidence="4 7" id="KW-1133">Transmembrane helix</keyword>
<keyword evidence="3" id="KW-0201">Cytochrome c-type biogenesis</keyword>
<dbReference type="PANTHER" id="PTHR31566:SF0">
    <property type="entry name" value="CYTOCHROME C BIOGENESIS PROTEIN CCS1, CHLOROPLASTIC"/>
    <property type="match status" value="1"/>
</dbReference>
<comment type="caution">
    <text evidence="9">The sequence shown here is derived from an EMBL/GenBank/DDBJ whole genome shotgun (WGS) entry which is preliminary data.</text>
</comment>
<evidence type="ECO:0000256" key="5">
    <source>
        <dbReference type="ARBA" id="ARBA00023136"/>
    </source>
</evidence>
<name>A0ABP1G4E0_9CHLO</name>
<feature type="transmembrane region" description="Helical" evidence="7">
    <location>
        <begin position="247"/>
        <end position="268"/>
    </location>
</feature>
<feature type="domain" description="ResB-like" evidence="8">
    <location>
        <begin position="413"/>
        <end position="526"/>
    </location>
</feature>
<evidence type="ECO:0000256" key="2">
    <source>
        <dbReference type="ARBA" id="ARBA00022692"/>
    </source>
</evidence>
<accession>A0ABP1G4E0</accession>
<evidence type="ECO:0000259" key="8">
    <source>
        <dbReference type="Pfam" id="PF05140"/>
    </source>
</evidence>
<keyword evidence="10" id="KW-1185">Reference proteome</keyword>
<dbReference type="Pfam" id="PF05140">
    <property type="entry name" value="ResB"/>
    <property type="match status" value="2"/>
</dbReference>
<protein>
    <submittedName>
        <fullName evidence="9">G7394 protein</fullName>
    </submittedName>
</protein>
<dbReference type="InterPro" id="IPR007816">
    <property type="entry name" value="ResB-like_domain"/>
</dbReference>
<keyword evidence="5 7" id="KW-0472">Membrane</keyword>
<evidence type="ECO:0000256" key="6">
    <source>
        <dbReference type="SAM" id="MobiDB-lite"/>
    </source>
</evidence>
<comment type="subcellular location">
    <subcellularLocation>
        <location evidence="1">Membrane</location>
        <topology evidence="1">Multi-pass membrane protein</topology>
    </subcellularLocation>
</comment>
<feature type="transmembrane region" description="Helical" evidence="7">
    <location>
        <begin position="95"/>
        <end position="115"/>
    </location>
</feature>
<gene>
    <name evidence="9" type="primary">g7394</name>
    <name evidence="9" type="ORF">VP750_LOCUS6331</name>
</gene>
<evidence type="ECO:0000313" key="10">
    <source>
        <dbReference type="Proteomes" id="UP001497392"/>
    </source>
</evidence>
<feature type="compositionally biased region" description="Polar residues" evidence="6">
    <location>
        <begin position="560"/>
        <end position="577"/>
    </location>
</feature>
<proteinExistence type="inferred from homology"/>
<sequence length="614" mass="65035">MGSRVLGTPQQALVEALQHVPNRGRARRCARKLAKAVVRAQQTGLSAPGMSSAPSLSEPGRQGRGNGGGPSPPQSSGPSLVKVLYNRLLRRLSSLPLAIGELAVIALMSAIGTIIEQHKGLDYYIKNYPDGPDKVAGFVDYHLIELLQWDHIYTAPYFLALLALLGASLAACTSTRQWPMVRVARRWRFAQSAERVHLQAKDDLAFALPYADVRQLGGILQRKGYKVFLRGESMYAFKGLAGKLGPIGVHAAMLLVMAGVSFGGLGGYKGTAMVPEGGDFIFRQALSPQSAIARLPGGADSMLRVNSFDIKYREDGSTEQFLSDLSVYDSRGVERQRKTISVNDPLRYQGITAYQTDYSMAALAVRAEGSPLQPADGGPFKLPMASLDGKPGVKGKLWATFIPAEPVSVSPRVQQPRGVSIVARDFQTVALYNADGTFAGIRRPGSNKPIEVEGMKITVEDIIGSTGLELKVDPGVPWVYAGFAGLMITTLVSYLSHSQIWALQEGNLLHVGGTTNRATLSFTNEMEDMLNNVPEARPAQGAAPLQAVAGNGSMQGNGAGQTQSGNGSARGNGSLSSNGAAQPQNGNGNGSGNGRGARSNAEATESSEAGKSSQ</sequence>
<feature type="compositionally biased region" description="Polar residues" evidence="6">
    <location>
        <begin position="602"/>
        <end position="614"/>
    </location>
</feature>
<evidence type="ECO:0000256" key="7">
    <source>
        <dbReference type="SAM" id="Phobius"/>
    </source>
</evidence>